<dbReference type="PANTHER" id="PTHR39639">
    <property type="entry name" value="CHROMOSOME 16, WHOLE GENOME SHOTGUN SEQUENCE"/>
    <property type="match status" value="1"/>
</dbReference>
<gene>
    <name evidence="2" type="ORF">CTER_3721</name>
</gene>
<accession>S0FJR3</accession>
<evidence type="ECO:0000313" key="3">
    <source>
        <dbReference type="Proteomes" id="UP000014155"/>
    </source>
</evidence>
<protein>
    <recommendedName>
        <fullName evidence="1">GmrSD restriction endonucleases N-terminal domain-containing protein</fullName>
    </recommendedName>
</protein>
<dbReference type="RefSeq" id="WP_004628129.1">
    <property type="nucleotide sequence ID" value="NZ_AORV01000052.1"/>
</dbReference>
<dbReference type="PATRIC" id="fig|1195236.3.peg.3939"/>
<dbReference type="AlphaFoldDB" id="S0FJR3"/>
<organism evidence="2 3">
    <name type="scientific">Ruminiclostridium cellobioparum subsp. termitidis CT1112</name>
    <dbReference type="NCBI Taxonomy" id="1195236"/>
    <lineage>
        <taxon>Bacteria</taxon>
        <taxon>Bacillati</taxon>
        <taxon>Bacillota</taxon>
        <taxon>Clostridia</taxon>
        <taxon>Eubacteriales</taxon>
        <taxon>Oscillospiraceae</taxon>
        <taxon>Ruminiclostridium</taxon>
    </lineage>
</organism>
<dbReference type="EMBL" id="AORV01000052">
    <property type="protein sequence ID" value="EMS70546.1"/>
    <property type="molecule type" value="Genomic_DNA"/>
</dbReference>
<name>S0FJR3_RUMCE</name>
<evidence type="ECO:0000313" key="2">
    <source>
        <dbReference type="EMBL" id="EMS70546.1"/>
    </source>
</evidence>
<evidence type="ECO:0000259" key="1">
    <source>
        <dbReference type="Pfam" id="PF03235"/>
    </source>
</evidence>
<proteinExistence type="predicted"/>
<dbReference type="Pfam" id="PF03235">
    <property type="entry name" value="GmrSD_N"/>
    <property type="match status" value="1"/>
</dbReference>
<feature type="domain" description="GmrSD restriction endonucleases N-terminal" evidence="1">
    <location>
        <begin position="45"/>
        <end position="200"/>
    </location>
</feature>
<keyword evidence="3" id="KW-1185">Reference proteome</keyword>
<dbReference type="eggNOG" id="COG1479">
    <property type="taxonomic scope" value="Bacteria"/>
</dbReference>
<sequence>MVRQGYDEEFEIYGEENEEDLLIENLDVFNQAVIWGTDWTTETIVSQLRKGNIDLNPKFQRRDAWDDHDKSRLIESLILGLPVPPIILAERKDEKNKYIVIDGKQRLLSLRQFSSKQDEHLFNTLILKDMQFLKSLNGKTFSDIESSIEYSQFRTQYENQTIRTVVIKNWPNEKFLYSVFLRLNTGSKKLSPQELRQALHPGMFLDFLDEATGNSNMFRKILRNENADPRMRDIELALRFYAIKYNITNYRGNLKEFLDDTCKLLNSRWINKKLEIEMGFGNLEKAIQFTMEIFGEKDAFSRWKTNKYSSRFNRALYEVFTYYFAFSEIRDLVIQRKDLFLQKFECLNDTDSQFIDSISSTTKDIGKTVYRFDCIYRIIKELFDDVTIPRFQLHDGRIEIVE</sequence>
<comment type="caution">
    <text evidence="2">The sequence shown here is derived from an EMBL/GenBank/DDBJ whole genome shotgun (WGS) entry which is preliminary data.</text>
</comment>
<dbReference type="Proteomes" id="UP000014155">
    <property type="component" value="Unassembled WGS sequence"/>
</dbReference>
<dbReference type="InterPro" id="IPR004919">
    <property type="entry name" value="GmrSD_N"/>
</dbReference>
<dbReference type="STRING" id="1195236.CTER_3721"/>
<reference evidence="2 3" key="1">
    <citation type="journal article" date="2013" name="Genome Announc.">
        <title>Draft Genome Sequence of the Cellulolytic, Mesophilic, Anaerobic Bacterium Clostridium termitidis Strain CT1112 (DSM 5398).</title>
        <authorList>
            <person name="Lal S."/>
            <person name="Ramachandran U."/>
            <person name="Zhang X."/>
            <person name="Munir R."/>
            <person name="Sparling R."/>
            <person name="Levin D.B."/>
        </authorList>
    </citation>
    <scope>NUCLEOTIDE SEQUENCE [LARGE SCALE GENOMIC DNA]</scope>
    <source>
        <strain evidence="2 3">CT1112</strain>
    </source>
</reference>
<dbReference type="PANTHER" id="PTHR39639:SF1">
    <property type="entry name" value="DUF262 DOMAIN-CONTAINING PROTEIN"/>
    <property type="match status" value="1"/>
</dbReference>